<evidence type="ECO:0000313" key="18">
    <source>
        <dbReference type="Proteomes" id="UP000243778"/>
    </source>
</evidence>
<dbReference type="PROSITE" id="PS00455">
    <property type="entry name" value="AMP_BINDING"/>
    <property type="match status" value="1"/>
</dbReference>
<evidence type="ECO:0000256" key="12">
    <source>
        <dbReference type="ARBA" id="ARBA00026121"/>
    </source>
</evidence>
<gene>
    <name evidence="17" type="ORF">SAMN05216287_2512</name>
</gene>
<dbReference type="InterPro" id="IPR020845">
    <property type="entry name" value="AMP-binding_CS"/>
</dbReference>
<comment type="subcellular location">
    <subcellularLocation>
        <location evidence="2">Membrane</location>
        <topology evidence="2">Peripheral membrane protein</topology>
    </subcellularLocation>
</comment>
<evidence type="ECO:0000256" key="14">
    <source>
        <dbReference type="ARBA" id="ARBA00042773"/>
    </source>
</evidence>
<dbReference type="FunFam" id="3.40.50.12780:FF:000003">
    <property type="entry name" value="Long-chain-fatty-acid--CoA ligase FadD"/>
    <property type="match status" value="1"/>
</dbReference>
<evidence type="ECO:0000256" key="11">
    <source>
        <dbReference type="ARBA" id="ARBA00023136"/>
    </source>
</evidence>
<comment type="cofactor">
    <cofactor evidence="1">
        <name>Mg(2+)</name>
        <dbReference type="ChEBI" id="CHEBI:18420"/>
    </cofactor>
</comment>
<keyword evidence="9" id="KW-0460">Magnesium</keyword>
<dbReference type="PANTHER" id="PTHR43767">
    <property type="entry name" value="LONG-CHAIN-FATTY-ACID--COA LIGASE"/>
    <property type="match status" value="1"/>
</dbReference>
<evidence type="ECO:0000259" key="15">
    <source>
        <dbReference type="Pfam" id="PF00501"/>
    </source>
</evidence>
<keyword evidence="18" id="KW-1185">Reference proteome</keyword>
<evidence type="ECO:0000256" key="13">
    <source>
        <dbReference type="ARBA" id="ARBA00039545"/>
    </source>
</evidence>
<dbReference type="EMBL" id="FNNU01000003">
    <property type="protein sequence ID" value="SDX22646.1"/>
    <property type="molecule type" value="Genomic_DNA"/>
</dbReference>
<dbReference type="GO" id="GO:0005524">
    <property type="term" value="F:ATP binding"/>
    <property type="evidence" value="ECO:0007669"/>
    <property type="project" value="UniProtKB-KW"/>
</dbReference>
<keyword evidence="8" id="KW-0067">ATP-binding</keyword>
<dbReference type="InterPro" id="IPR042099">
    <property type="entry name" value="ANL_N_sf"/>
</dbReference>
<dbReference type="OrthoDB" id="9803968at2"/>
<dbReference type="EC" id="6.2.1.3" evidence="12"/>
<comment type="similarity">
    <text evidence="4">Belongs to the ATP-dependent AMP-binding enzyme family.</text>
</comment>
<evidence type="ECO:0000256" key="8">
    <source>
        <dbReference type="ARBA" id="ARBA00022840"/>
    </source>
</evidence>
<feature type="domain" description="AMP-binding enzyme C-terminal" evidence="16">
    <location>
        <begin position="478"/>
        <end position="552"/>
    </location>
</feature>
<dbReference type="Proteomes" id="UP000243778">
    <property type="component" value="Unassembled WGS sequence"/>
</dbReference>
<dbReference type="CDD" id="cd05936">
    <property type="entry name" value="FC-FACS_FadD_like"/>
    <property type="match status" value="1"/>
</dbReference>
<keyword evidence="5" id="KW-0436">Ligase</keyword>
<dbReference type="InterPro" id="IPR000873">
    <property type="entry name" value="AMP-dep_synth/lig_dom"/>
</dbReference>
<dbReference type="GO" id="GO:0004467">
    <property type="term" value="F:long-chain fatty acid-CoA ligase activity"/>
    <property type="evidence" value="ECO:0007669"/>
    <property type="project" value="UniProtKB-EC"/>
</dbReference>
<proteinExistence type="inferred from homology"/>
<sequence length="562" mass="61628">MQPDFWSDKRPAGVPASIDQTAYSSVIEVFERSCKRFADRPAFSNLGVTLSYAELNRQAAAFACYLQKHTDLQPGDRIAVQMPNVLQYPIAVFGALRAGLVVVNTNPLYTAREMRHQFKDAGVRALVYLNMFGKLVEEVLPDTQIDYLIEARMGDMLPSLKGLLVNTVVKKVKKMVPDYHLPQAVPFKEALRKGQGHGQKPVNVGLDDIAVLQYTGGTTGVAKGAMLTHGNLVANMLQVDACMQQLGPDGKPLMKVGEEVMIAPLPLYHIYAFTANCMCMMLNGNHNVLITNPRDIGGFIKELKKWRFSALLGLNTLFVALMDHPDFKTLDFSNLKLTNSGGTALVKATADRWKQLTGCMVVEGYGLTETSPVASTNPYGDKARLGTVGIPVVGTAFKVIDDDGNELPLGERGELCIKGPQVMKGYWQREEATAEVLDAEGWLKTGDIAVIDPDGYTRIVDRKKDLIIVSGFNVYPNEIEEVVMAHPGVASCAAIGVEDERSGEAVKLFVVPREGGVSVEELKDYCKANFTGYKVPKHIVLRDALPMTPVGKILRRELRDIA</sequence>
<evidence type="ECO:0000256" key="6">
    <source>
        <dbReference type="ARBA" id="ARBA00022741"/>
    </source>
</evidence>
<comment type="pathway">
    <text evidence="3">Lipid metabolism; fatty acid beta-oxidation.</text>
</comment>
<dbReference type="InterPro" id="IPR025110">
    <property type="entry name" value="AMP-bd_C"/>
</dbReference>
<evidence type="ECO:0000256" key="10">
    <source>
        <dbReference type="ARBA" id="ARBA00023098"/>
    </source>
</evidence>
<name>A0A1H2ZZ36_9PSED</name>
<dbReference type="NCBIfam" id="NF009139">
    <property type="entry name" value="PRK12492.1"/>
    <property type="match status" value="1"/>
</dbReference>
<keyword evidence="7" id="KW-0276">Fatty acid metabolism</keyword>
<evidence type="ECO:0000256" key="9">
    <source>
        <dbReference type="ARBA" id="ARBA00022842"/>
    </source>
</evidence>
<evidence type="ECO:0000256" key="4">
    <source>
        <dbReference type="ARBA" id="ARBA00006432"/>
    </source>
</evidence>
<reference evidence="18" key="1">
    <citation type="submission" date="2016-10" db="EMBL/GenBank/DDBJ databases">
        <authorList>
            <person name="Varghese N."/>
            <person name="Submissions S."/>
        </authorList>
    </citation>
    <scope>NUCLEOTIDE SEQUENCE [LARGE SCALE GENOMIC DNA]</scope>
    <source>
        <strain evidence="18">NRRL B-59562</strain>
    </source>
</reference>
<dbReference type="STRING" id="1007099.SAMN05216287_2512"/>
<evidence type="ECO:0000256" key="2">
    <source>
        <dbReference type="ARBA" id="ARBA00004170"/>
    </source>
</evidence>
<dbReference type="NCBIfam" id="NF004229">
    <property type="entry name" value="PRK05677.1"/>
    <property type="match status" value="1"/>
</dbReference>
<keyword evidence="11" id="KW-0472">Membrane</keyword>
<dbReference type="Pfam" id="PF13193">
    <property type="entry name" value="AMP-binding_C"/>
    <property type="match status" value="1"/>
</dbReference>
<dbReference type="Gene3D" id="3.30.300.30">
    <property type="match status" value="1"/>
</dbReference>
<protein>
    <recommendedName>
        <fullName evidence="13">Long-chain-fatty-acid--CoA ligase</fullName>
        <ecNumber evidence="12">6.2.1.3</ecNumber>
    </recommendedName>
    <alternativeName>
        <fullName evidence="14">Long-chain acyl-CoA synthetase</fullName>
    </alternativeName>
</protein>
<keyword evidence="10" id="KW-0443">Lipid metabolism</keyword>
<dbReference type="GO" id="GO:0016020">
    <property type="term" value="C:membrane"/>
    <property type="evidence" value="ECO:0007669"/>
    <property type="project" value="UniProtKB-SubCell"/>
</dbReference>
<keyword evidence="6" id="KW-0547">Nucleotide-binding</keyword>
<feature type="domain" description="AMP-dependent synthetase/ligase" evidence="15">
    <location>
        <begin position="30"/>
        <end position="427"/>
    </location>
</feature>
<organism evidence="17 18">
    <name type="scientific">Pseudomonas kuykendallii</name>
    <dbReference type="NCBI Taxonomy" id="1007099"/>
    <lineage>
        <taxon>Bacteria</taxon>
        <taxon>Pseudomonadati</taxon>
        <taxon>Pseudomonadota</taxon>
        <taxon>Gammaproteobacteria</taxon>
        <taxon>Pseudomonadales</taxon>
        <taxon>Pseudomonadaceae</taxon>
        <taxon>Pseudomonas</taxon>
    </lineage>
</organism>
<dbReference type="AlphaFoldDB" id="A0A1H2ZZ36"/>
<evidence type="ECO:0000256" key="3">
    <source>
        <dbReference type="ARBA" id="ARBA00005005"/>
    </source>
</evidence>
<dbReference type="InterPro" id="IPR050237">
    <property type="entry name" value="ATP-dep_AMP-bd_enzyme"/>
</dbReference>
<dbReference type="RefSeq" id="WP_090228551.1">
    <property type="nucleotide sequence ID" value="NZ_FNNU01000003.1"/>
</dbReference>
<evidence type="ECO:0000256" key="5">
    <source>
        <dbReference type="ARBA" id="ARBA00022598"/>
    </source>
</evidence>
<dbReference type="SUPFAM" id="SSF56801">
    <property type="entry name" value="Acetyl-CoA synthetase-like"/>
    <property type="match status" value="1"/>
</dbReference>
<evidence type="ECO:0000256" key="7">
    <source>
        <dbReference type="ARBA" id="ARBA00022832"/>
    </source>
</evidence>
<dbReference type="FunFam" id="3.30.300.30:FF:000006">
    <property type="entry name" value="Long-chain-fatty-acid--CoA ligase FadD"/>
    <property type="match status" value="1"/>
</dbReference>
<evidence type="ECO:0000259" key="16">
    <source>
        <dbReference type="Pfam" id="PF13193"/>
    </source>
</evidence>
<evidence type="ECO:0000256" key="1">
    <source>
        <dbReference type="ARBA" id="ARBA00001946"/>
    </source>
</evidence>
<dbReference type="Pfam" id="PF00501">
    <property type="entry name" value="AMP-binding"/>
    <property type="match status" value="1"/>
</dbReference>
<dbReference type="Gene3D" id="3.40.50.12780">
    <property type="entry name" value="N-terminal domain of ligase-like"/>
    <property type="match status" value="1"/>
</dbReference>
<dbReference type="InterPro" id="IPR045851">
    <property type="entry name" value="AMP-bd_C_sf"/>
</dbReference>
<accession>A0A1H2ZZ36</accession>
<dbReference type="PANTHER" id="PTHR43767:SF8">
    <property type="entry name" value="LONG-CHAIN-FATTY-ACID--COA LIGASE"/>
    <property type="match status" value="1"/>
</dbReference>
<evidence type="ECO:0000313" key="17">
    <source>
        <dbReference type="EMBL" id="SDX22646.1"/>
    </source>
</evidence>